<dbReference type="Pfam" id="PF00383">
    <property type="entry name" value="dCMP_cyt_deam_1"/>
    <property type="match status" value="1"/>
</dbReference>
<evidence type="ECO:0000256" key="5">
    <source>
        <dbReference type="ARBA" id="ARBA00018266"/>
    </source>
</evidence>
<comment type="function">
    <text evidence="2 16">This enzyme scavenges exogenous and endogenous cytidine and 2'-deoxycytidine for UMP synthesis.</text>
</comment>
<dbReference type="SUPFAM" id="SSF53927">
    <property type="entry name" value="Cytidine deaminase-like"/>
    <property type="match status" value="1"/>
</dbReference>
<keyword evidence="8 15" id="KW-0862">Zinc</keyword>
<evidence type="ECO:0000256" key="9">
    <source>
        <dbReference type="ARBA" id="ARBA00032005"/>
    </source>
</evidence>
<dbReference type="PANTHER" id="PTHR11644">
    <property type="entry name" value="CYTIDINE DEAMINASE"/>
    <property type="match status" value="1"/>
</dbReference>
<dbReference type="GO" id="GO:0072527">
    <property type="term" value="P:pyrimidine-containing compound metabolic process"/>
    <property type="evidence" value="ECO:0007669"/>
    <property type="project" value="UniProtKB-ARBA"/>
</dbReference>
<accession>A0A1H3Z0C6</accession>
<evidence type="ECO:0000256" key="16">
    <source>
        <dbReference type="RuleBase" id="RU364006"/>
    </source>
</evidence>
<feature type="active site" description="Proton donor" evidence="13">
    <location>
        <position position="60"/>
    </location>
</feature>
<organism evidence="18 19">
    <name type="scientific">Bowdeniella nasicola</name>
    <dbReference type="NCBI Taxonomy" id="208480"/>
    <lineage>
        <taxon>Bacteria</taxon>
        <taxon>Bacillati</taxon>
        <taxon>Actinomycetota</taxon>
        <taxon>Actinomycetes</taxon>
        <taxon>Actinomycetales</taxon>
        <taxon>Actinomycetaceae</taxon>
        <taxon>Bowdeniella</taxon>
    </lineage>
</organism>
<reference evidence="19" key="1">
    <citation type="submission" date="2016-10" db="EMBL/GenBank/DDBJ databases">
        <authorList>
            <person name="Varghese N."/>
            <person name="Submissions S."/>
        </authorList>
    </citation>
    <scope>NUCLEOTIDE SEQUENCE [LARGE SCALE GENOMIC DNA]</scope>
    <source>
        <strain evidence="19">KPR-1</strain>
    </source>
</reference>
<comment type="cofactor">
    <cofactor evidence="1 15 16">
        <name>Zn(2+)</name>
        <dbReference type="ChEBI" id="CHEBI:29105"/>
    </cofactor>
</comment>
<proteinExistence type="inferred from homology"/>
<dbReference type="InterPro" id="IPR016193">
    <property type="entry name" value="Cytidine_deaminase-like"/>
</dbReference>
<dbReference type="PANTHER" id="PTHR11644:SF2">
    <property type="entry name" value="CYTIDINE DEAMINASE"/>
    <property type="match status" value="1"/>
</dbReference>
<dbReference type="EMBL" id="FNQV01000005">
    <property type="protein sequence ID" value="SEA16891.1"/>
    <property type="molecule type" value="Genomic_DNA"/>
</dbReference>
<feature type="binding site" evidence="15">
    <location>
        <position position="94"/>
    </location>
    <ligand>
        <name>Zn(2+)</name>
        <dbReference type="ChEBI" id="CHEBI:29105"/>
        <note>catalytic</note>
    </ligand>
</feature>
<dbReference type="GO" id="GO:0008270">
    <property type="term" value="F:zinc ion binding"/>
    <property type="evidence" value="ECO:0007669"/>
    <property type="project" value="UniProtKB-UniRule"/>
</dbReference>
<gene>
    <name evidence="18" type="ORF">SAMN02910418_01048</name>
</gene>
<evidence type="ECO:0000256" key="11">
    <source>
        <dbReference type="ARBA" id="ARBA00049558"/>
    </source>
</evidence>
<keyword evidence="7 16" id="KW-0378">Hydrolase</keyword>
<dbReference type="GO" id="GO:0004126">
    <property type="term" value="F:cytidine deaminase activity"/>
    <property type="evidence" value="ECO:0007669"/>
    <property type="project" value="UniProtKB-UniRule"/>
</dbReference>
<dbReference type="InterPro" id="IPR050202">
    <property type="entry name" value="Cyt/Deoxycyt_deaminase"/>
</dbReference>
<dbReference type="RefSeq" id="WP_092563150.1">
    <property type="nucleotide sequence ID" value="NZ_FNQV01000005.1"/>
</dbReference>
<dbReference type="OrthoDB" id="9795347at2"/>
<feature type="binding site" evidence="14">
    <location>
        <begin position="47"/>
        <end position="53"/>
    </location>
    <ligand>
        <name>substrate</name>
    </ligand>
</feature>
<dbReference type="NCBIfam" id="NF004064">
    <property type="entry name" value="PRK05578.1"/>
    <property type="match status" value="1"/>
</dbReference>
<comment type="catalytic activity">
    <reaction evidence="11 16">
        <text>cytidine + H2O + H(+) = uridine + NH4(+)</text>
        <dbReference type="Rhea" id="RHEA:16069"/>
        <dbReference type="ChEBI" id="CHEBI:15377"/>
        <dbReference type="ChEBI" id="CHEBI:15378"/>
        <dbReference type="ChEBI" id="CHEBI:16704"/>
        <dbReference type="ChEBI" id="CHEBI:17562"/>
        <dbReference type="ChEBI" id="CHEBI:28938"/>
        <dbReference type="EC" id="3.5.4.5"/>
    </reaction>
</comment>
<feature type="binding site" evidence="15">
    <location>
        <position position="91"/>
    </location>
    <ligand>
        <name>Zn(2+)</name>
        <dbReference type="ChEBI" id="CHEBI:29105"/>
        <note>catalytic</note>
    </ligand>
</feature>
<comment type="function">
    <text evidence="12">Recycles cytidine and 2-deoxycytidine for uridine and 2-deoxyuridine synthesis, respectively. Catalyzes the hydrolytic deamination of cytidine and 2-deoxycytidine to form, respectively, uridine and 2-deoxyuridine.</text>
</comment>
<evidence type="ECO:0000256" key="12">
    <source>
        <dbReference type="ARBA" id="ARBA00056327"/>
    </source>
</evidence>
<evidence type="ECO:0000256" key="1">
    <source>
        <dbReference type="ARBA" id="ARBA00001947"/>
    </source>
</evidence>
<evidence type="ECO:0000313" key="19">
    <source>
        <dbReference type="Proteomes" id="UP000199288"/>
    </source>
</evidence>
<sequence>MPHTEATWVELRAQAIAAMRRAYAPYSNYPVGAAALVDDGRIVTGCNVENAAYGVTLCAECGLVSDLINTGGGRLVAFTCVNGNEETIVPCGRCRQLLFEHGGPDLLVKMPGGVMPMSEVLPEAFGPWDLAEMKKKETS</sequence>
<evidence type="ECO:0000313" key="18">
    <source>
        <dbReference type="EMBL" id="SEA16891.1"/>
    </source>
</evidence>
<dbReference type="PROSITE" id="PS51747">
    <property type="entry name" value="CYT_DCMP_DEAMINASES_2"/>
    <property type="match status" value="1"/>
</dbReference>
<dbReference type="FunFam" id="3.40.140.10:FF:000008">
    <property type="entry name" value="Cytidine deaminase"/>
    <property type="match status" value="1"/>
</dbReference>
<dbReference type="GO" id="GO:0005829">
    <property type="term" value="C:cytosol"/>
    <property type="evidence" value="ECO:0007669"/>
    <property type="project" value="TreeGrafter"/>
</dbReference>
<protein>
    <recommendedName>
        <fullName evidence="5 16">Cytidine deaminase</fullName>
        <ecNumber evidence="4 16">3.5.4.5</ecNumber>
    </recommendedName>
    <alternativeName>
        <fullName evidence="9 16">Cytidine aminohydrolase</fullName>
    </alternativeName>
</protein>
<dbReference type="InterPro" id="IPR002125">
    <property type="entry name" value="CMP_dCMP_dom"/>
</dbReference>
<evidence type="ECO:0000256" key="3">
    <source>
        <dbReference type="ARBA" id="ARBA00006576"/>
    </source>
</evidence>
<evidence type="ECO:0000256" key="13">
    <source>
        <dbReference type="PIRSR" id="PIRSR606262-1"/>
    </source>
</evidence>
<dbReference type="EC" id="3.5.4.5" evidence="4 16"/>
<keyword evidence="6 15" id="KW-0479">Metal-binding</keyword>
<evidence type="ECO:0000256" key="4">
    <source>
        <dbReference type="ARBA" id="ARBA00012783"/>
    </source>
</evidence>
<dbReference type="Proteomes" id="UP000199288">
    <property type="component" value="Unassembled WGS sequence"/>
</dbReference>
<evidence type="ECO:0000256" key="2">
    <source>
        <dbReference type="ARBA" id="ARBA00003949"/>
    </source>
</evidence>
<evidence type="ECO:0000256" key="7">
    <source>
        <dbReference type="ARBA" id="ARBA00022801"/>
    </source>
</evidence>
<dbReference type="InterPro" id="IPR006262">
    <property type="entry name" value="Cyt_deam_tetra"/>
</dbReference>
<evidence type="ECO:0000256" key="8">
    <source>
        <dbReference type="ARBA" id="ARBA00022833"/>
    </source>
</evidence>
<dbReference type="NCBIfam" id="TIGR01354">
    <property type="entry name" value="cyt_deam_tetra"/>
    <property type="match status" value="1"/>
</dbReference>
<dbReference type="GO" id="GO:0055086">
    <property type="term" value="P:nucleobase-containing small molecule metabolic process"/>
    <property type="evidence" value="ECO:0007669"/>
    <property type="project" value="UniProtKB-ARBA"/>
</dbReference>
<keyword evidence="19" id="KW-1185">Reference proteome</keyword>
<evidence type="ECO:0000256" key="10">
    <source>
        <dbReference type="ARBA" id="ARBA00049252"/>
    </source>
</evidence>
<feature type="domain" description="CMP/dCMP-type deaminase" evidence="17">
    <location>
        <begin position="6"/>
        <end position="128"/>
    </location>
</feature>
<evidence type="ECO:0000256" key="15">
    <source>
        <dbReference type="PIRSR" id="PIRSR606262-3"/>
    </source>
</evidence>
<name>A0A1H3Z0C6_9ACTO</name>
<comment type="similarity">
    <text evidence="3 16">Belongs to the cytidine and deoxycytidylate deaminase family.</text>
</comment>
<feature type="binding site" evidence="15">
    <location>
        <position position="58"/>
    </location>
    <ligand>
        <name>Zn(2+)</name>
        <dbReference type="ChEBI" id="CHEBI:29105"/>
        <note>catalytic</note>
    </ligand>
</feature>
<dbReference type="AlphaFoldDB" id="A0A1H3Z0C6"/>
<comment type="catalytic activity">
    <reaction evidence="10 16">
        <text>2'-deoxycytidine + H2O + H(+) = 2'-deoxyuridine + NH4(+)</text>
        <dbReference type="Rhea" id="RHEA:13433"/>
        <dbReference type="ChEBI" id="CHEBI:15377"/>
        <dbReference type="ChEBI" id="CHEBI:15378"/>
        <dbReference type="ChEBI" id="CHEBI:15698"/>
        <dbReference type="ChEBI" id="CHEBI:16450"/>
        <dbReference type="ChEBI" id="CHEBI:28938"/>
        <dbReference type="EC" id="3.5.4.5"/>
    </reaction>
</comment>
<dbReference type="Gene3D" id="3.40.140.10">
    <property type="entry name" value="Cytidine Deaminase, domain 2"/>
    <property type="match status" value="1"/>
</dbReference>
<dbReference type="CDD" id="cd01283">
    <property type="entry name" value="cytidine_deaminase"/>
    <property type="match status" value="1"/>
</dbReference>
<evidence type="ECO:0000259" key="17">
    <source>
        <dbReference type="PROSITE" id="PS51747"/>
    </source>
</evidence>
<evidence type="ECO:0000256" key="14">
    <source>
        <dbReference type="PIRSR" id="PIRSR606262-2"/>
    </source>
</evidence>
<evidence type="ECO:0000256" key="6">
    <source>
        <dbReference type="ARBA" id="ARBA00022723"/>
    </source>
</evidence>